<dbReference type="InterPro" id="IPR029144">
    <property type="entry name" value="Thr_synth_N"/>
</dbReference>
<reference evidence="9" key="1">
    <citation type="submission" date="2017-02" db="EMBL/GenBank/DDBJ databases">
        <title>Delving into the versatile metabolic prowess of the omnipresent phylum Bacteroidetes.</title>
        <authorList>
            <person name="Nobu M.K."/>
            <person name="Mei R."/>
            <person name="Narihiro T."/>
            <person name="Kuroda K."/>
            <person name="Liu W.-T."/>
        </authorList>
    </citation>
    <scope>NUCLEOTIDE SEQUENCE</scope>
    <source>
        <strain evidence="9">ADurb.Bin131</strain>
    </source>
</reference>
<comment type="caution">
    <text evidence="9">The sequence shown here is derived from an EMBL/GenBank/DDBJ whole genome shotgun (WGS) entry which is preliminary data.</text>
</comment>
<feature type="domain" description="Tryptophan synthase beta chain-like PALP" evidence="7">
    <location>
        <begin position="93"/>
        <end position="392"/>
    </location>
</feature>
<evidence type="ECO:0000256" key="2">
    <source>
        <dbReference type="ARBA" id="ARBA00005517"/>
    </source>
</evidence>
<sequence>MEKILFRSTNRQAPEVSFKEALLKGQAPDYGLYVPTRIPHLDSEEISKFVGIPYYEVAFRIIRIYIPEEDIPTSILYDLCKQAYNFPVPIEKIDKNLFLLYLDKGPTASFKDFAARLMARLMNYVASIENKNLLILVATSGDTGGAVADAFFGLNNINVVILFPEKEVTGRQRKQMTTLGGNICAIAVKGTFDDCQAIVKRAFNDPALRHKNLTSANSINFGRLLPQTVYYFKAYCEMGSEKIGFSVPCGNFGNLMAGVLAREMGVPIERFIVAVNENDEFPKFLKTGIYKPVVPSKKCSSNAMNVGHPSNLARLIDLYGGWLTDERDAQGRVIRKGVLKKSPDINLMRKHFVSFSINEKIVDTTIKEFYEKYGIIIEPHGAVSVAAALLANLEIPICCFETANPAKFPEKIRQILGIEPPVPECLARLDNIKENFVIIENNYDKFVESIL</sequence>
<gene>
    <name evidence="9" type="primary">thrC</name>
    <name evidence="9" type="ORF">BWX89_01798</name>
</gene>
<keyword evidence="4 9" id="KW-0456">Lyase</keyword>
<proteinExistence type="inferred from homology"/>
<dbReference type="InterPro" id="IPR051166">
    <property type="entry name" value="Threonine_Synthase"/>
</dbReference>
<dbReference type="Gene3D" id="3.40.50.1100">
    <property type="match status" value="2"/>
</dbReference>
<dbReference type="GO" id="GO:0009088">
    <property type="term" value="P:threonine biosynthetic process"/>
    <property type="evidence" value="ECO:0007669"/>
    <property type="project" value="UniProtKB-UniRule"/>
</dbReference>
<comment type="similarity">
    <text evidence="2">Belongs to the threonine synthase family.</text>
</comment>
<dbReference type="PANTHER" id="PTHR42690">
    <property type="entry name" value="THREONINE SYNTHASE FAMILY MEMBER"/>
    <property type="match status" value="1"/>
</dbReference>
<accession>A0A1V6C441</accession>
<protein>
    <recommendedName>
        <fullName evidence="5">Threonine synthase</fullName>
        <ecNumber evidence="5">4.2.3.1</ecNumber>
    </recommendedName>
</protein>
<dbReference type="Gene3D" id="3.90.1380.10">
    <property type="entry name" value="Threonine synthase, N-terminal domain"/>
    <property type="match status" value="1"/>
</dbReference>
<dbReference type="Pfam" id="PF14821">
    <property type="entry name" value="Thr_synth_N"/>
    <property type="match status" value="1"/>
</dbReference>
<dbReference type="EMBL" id="MWDQ01000153">
    <property type="protein sequence ID" value="OQB71615.1"/>
    <property type="molecule type" value="Genomic_DNA"/>
</dbReference>
<dbReference type="EC" id="4.2.3.1" evidence="5"/>
<dbReference type="InterPro" id="IPR004450">
    <property type="entry name" value="Thr_synthase-like"/>
</dbReference>
<dbReference type="PANTHER" id="PTHR42690:SF1">
    <property type="entry name" value="THREONINE SYNTHASE-LIKE 2"/>
    <property type="match status" value="1"/>
</dbReference>
<dbReference type="InterPro" id="IPR001926">
    <property type="entry name" value="TrpB-like_PALP"/>
</dbReference>
<dbReference type="NCBIfam" id="TIGR00260">
    <property type="entry name" value="thrC"/>
    <property type="match status" value="1"/>
</dbReference>
<dbReference type="Proteomes" id="UP000485562">
    <property type="component" value="Unassembled WGS sequence"/>
</dbReference>
<evidence type="ECO:0000256" key="3">
    <source>
        <dbReference type="ARBA" id="ARBA00022898"/>
    </source>
</evidence>
<evidence type="ECO:0000259" key="7">
    <source>
        <dbReference type="Pfam" id="PF00291"/>
    </source>
</evidence>
<dbReference type="GO" id="GO:0004795">
    <property type="term" value="F:threonine synthase activity"/>
    <property type="evidence" value="ECO:0007669"/>
    <property type="project" value="UniProtKB-UniRule"/>
</dbReference>
<evidence type="ECO:0000256" key="6">
    <source>
        <dbReference type="PIRSR" id="PIRSR604450-51"/>
    </source>
</evidence>
<evidence type="ECO:0000313" key="9">
    <source>
        <dbReference type="EMBL" id="OQB71615.1"/>
    </source>
</evidence>
<organism evidence="9">
    <name type="scientific">candidate division TA06 bacterium ADurb.Bin131</name>
    <dbReference type="NCBI Taxonomy" id="1852827"/>
    <lineage>
        <taxon>Bacteria</taxon>
        <taxon>Bacteria division TA06</taxon>
    </lineage>
</organism>
<feature type="modified residue" description="N6-(pyridoxal phosphate)lysine" evidence="6">
    <location>
        <position position="111"/>
    </location>
</feature>
<feature type="domain" description="Threonine synthase N-terminal" evidence="8">
    <location>
        <begin position="6"/>
        <end position="84"/>
    </location>
</feature>
<keyword evidence="3 6" id="KW-0663">Pyridoxal phosphate</keyword>
<evidence type="ECO:0000256" key="4">
    <source>
        <dbReference type="ARBA" id="ARBA00023239"/>
    </source>
</evidence>
<name>A0A1V6C441_UNCT6</name>
<evidence type="ECO:0000256" key="5">
    <source>
        <dbReference type="NCBIfam" id="TIGR00260"/>
    </source>
</evidence>
<evidence type="ECO:0000256" key="1">
    <source>
        <dbReference type="ARBA" id="ARBA00001933"/>
    </source>
</evidence>
<dbReference type="Pfam" id="PF00291">
    <property type="entry name" value="PALP"/>
    <property type="match status" value="1"/>
</dbReference>
<dbReference type="SUPFAM" id="SSF53686">
    <property type="entry name" value="Tryptophan synthase beta subunit-like PLP-dependent enzymes"/>
    <property type="match status" value="1"/>
</dbReference>
<dbReference type="InterPro" id="IPR036052">
    <property type="entry name" value="TrpB-like_PALP_sf"/>
</dbReference>
<dbReference type="AlphaFoldDB" id="A0A1V6C441"/>
<evidence type="ECO:0000259" key="8">
    <source>
        <dbReference type="Pfam" id="PF14821"/>
    </source>
</evidence>
<comment type="cofactor">
    <cofactor evidence="1 6">
        <name>pyridoxal 5'-phosphate</name>
        <dbReference type="ChEBI" id="CHEBI:597326"/>
    </cofactor>
</comment>
<dbReference type="InterPro" id="IPR037158">
    <property type="entry name" value="Thr_synth_N_sf"/>
</dbReference>